<evidence type="ECO:0000259" key="1">
    <source>
        <dbReference type="PROSITE" id="PS50853"/>
    </source>
</evidence>
<dbReference type="Pfam" id="PF00395">
    <property type="entry name" value="SLH"/>
    <property type="match status" value="3"/>
</dbReference>
<dbReference type="PROSITE" id="PS50853">
    <property type="entry name" value="FN3"/>
    <property type="match status" value="1"/>
</dbReference>
<dbReference type="PROSITE" id="PS51272">
    <property type="entry name" value="SLH"/>
    <property type="match status" value="3"/>
</dbReference>
<dbReference type="InterPro" id="IPR013783">
    <property type="entry name" value="Ig-like_fold"/>
</dbReference>
<dbReference type="Proteomes" id="UP001141950">
    <property type="component" value="Unassembled WGS sequence"/>
</dbReference>
<dbReference type="AlphaFoldDB" id="A0A9X2SBU9"/>
<dbReference type="SUPFAM" id="SSF49265">
    <property type="entry name" value="Fibronectin type III"/>
    <property type="match status" value="1"/>
</dbReference>
<comment type="caution">
    <text evidence="3">The sequence shown here is derived from an EMBL/GenBank/DDBJ whole genome shotgun (WGS) entry which is preliminary data.</text>
</comment>
<dbReference type="PANTHER" id="PTHR43308:SF5">
    <property type="entry name" value="S-LAYER PROTEIN _ PEPTIDOGLYCAN ENDO-BETA-N-ACETYLGLUCOSAMINIDASE"/>
    <property type="match status" value="1"/>
</dbReference>
<dbReference type="InterPro" id="IPR001119">
    <property type="entry name" value="SLH_dom"/>
</dbReference>
<feature type="domain" description="SLH" evidence="2">
    <location>
        <begin position="144"/>
        <end position="207"/>
    </location>
</feature>
<dbReference type="Gene3D" id="2.60.40.10">
    <property type="entry name" value="Immunoglobulins"/>
    <property type="match status" value="1"/>
</dbReference>
<dbReference type="EMBL" id="JANIPJ010000029">
    <property type="protein sequence ID" value="MCR2807591.1"/>
    <property type="molecule type" value="Genomic_DNA"/>
</dbReference>
<evidence type="ECO:0000313" key="4">
    <source>
        <dbReference type="Proteomes" id="UP001141950"/>
    </source>
</evidence>
<gene>
    <name evidence="3" type="ORF">NQZ67_27250</name>
</gene>
<reference evidence="3" key="1">
    <citation type="submission" date="2022-08" db="EMBL/GenBank/DDBJ databases">
        <title>The genomic sequence of strain Paenibacillus sp. SCIV0701.</title>
        <authorList>
            <person name="Zhao H."/>
        </authorList>
    </citation>
    <scope>NUCLEOTIDE SEQUENCE</scope>
    <source>
        <strain evidence="3">SCIV0701</strain>
    </source>
</reference>
<dbReference type="Pfam" id="PF00041">
    <property type="entry name" value="fn3"/>
    <property type="match status" value="1"/>
</dbReference>
<feature type="domain" description="SLH" evidence="2">
    <location>
        <begin position="16"/>
        <end position="79"/>
    </location>
</feature>
<dbReference type="InterPro" id="IPR051465">
    <property type="entry name" value="Cell_Envelope_Struct_Comp"/>
</dbReference>
<accession>A0A9X2SBU9</accession>
<organism evidence="3 4">
    <name type="scientific">Paenibacillus soyae</name>
    <dbReference type="NCBI Taxonomy" id="2969249"/>
    <lineage>
        <taxon>Bacteria</taxon>
        <taxon>Bacillati</taxon>
        <taxon>Bacillota</taxon>
        <taxon>Bacilli</taxon>
        <taxon>Bacillales</taxon>
        <taxon>Paenibacillaceae</taxon>
        <taxon>Paenibacillus</taxon>
    </lineage>
</organism>
<dbReference type="PANTHER" id="PTHR43308">
    <property type="entry name" value="OUTER MEMBRANE PROTEIN ALPHA-RELATED"/>
    <property type="match status" value="1"/>
</dbReference>
<feature type="domain" description="Fibronectin type-III" evidence="1">
    <location>
        <begin position="222"/>
        <end position="311"/>
    </location>
</feature>
<dbReference type="InterPro" id="IPR036116">
    <property type="entry name" value="FN3_sf"/>
</dbReference>
<protein>
    <submittedName>
        <fullName evidence="3">S-layer homology domain-containing protein</fullName>
    </submittedName>
</protein>
<feature type="domain" description="SLH" evidence="2">
    <location>
        <begin position="80"/>
        <end position="140"/>
    </location>
</feature>
<proteinExistence type="predicted"/>
<evidence type="ECO:0000313" key="3">
    <source>
        <dbReference type="EMBL" id="MCR2807591.1"/>
    </source>
</evidence>
<keyword evidence="4" id="KW-1185">Reference proteome</keyword>
<name>A0A9X2SBU9_9BACL</name>
<dbReference type="CDD" id="cd00063">
    <property type="entry name" value="FN3"/>
    <property type="match status" value="1"/>
</dbReference>
<sequence length="600" mass="64547">MLLASSLNAAAPAVEANGYIFTDIDQSYAKDAIKRLVEEGVVQGVDETHYNPKGSLTRAEFTAILVRSLQLPIDPAITSSVEFSDVNGWEASYIASARDAGIVDGVGDGRFDPDGQVTREQAAKLLVAALIRSNSAITFDEYATPSFADSGSISDWAIPYVAIAEEQGLITGRPDGNFDPKSIANREMAAVMCVNFLNALQALDGNAPSDPPGTQASPLLQAPTGFTVSEFTENSLTFTWNAPSNGDNIAGYDIFLEGDNNKIGSTTASTFTFEDLQPQMTDAVFYVRAKDKQGRLSAKSNEYRYVAVKQTKLTLRPEFRSFTHNVEQTMKLWISGDITLADQLRRTRLYATFNNATSKDITFGNASELGAPEIIQEGNGTQPLIVAWGAPQGVKLSSGLQHEAYLNMLVEIPIKLNNRGWYSTQFELRTAGPATTSLASTGLILTSELAPIGPPKSQSGITVQMGQPGPAQLNQQITIPVTIQGNVSVEQLSDLAAVQVRILDNSQVLGAADIQIEDLAKFGHANIAFNGSDVKIIQFDKHFRLEELQAELANGITFNLVLTLRETGSFGVFATLERVDENGQVIGPAGNGNVVQVTVQ</sequence>
<dbReference type="InterPro" id="IPR003961">
    <property type="entry name" value="FN3_dom"/>
</dbReference>
<dbReference type="RefSeq" id="WP_257452201.1">
    <property type="nucleotide sequence ID" value="NZ_JANIPJ010000029.1"/>
</dbReference>
<evidence type="ECO:0000259" key="2">
    <source>
        <dbReference type="PROSITE" id="PS51272"/>
    </source>
</evidence>
<dbReference type="SMART" id="SM00060">
    <property type="entry name" value="FN3"/>
    <property type="match status" value="1"/>
</dbReference>